<accession>A0A0D1JY81</accession>
<proteinExistence type="predicted"/>
<evidence type="ECO:0000313" key="1">
    <source>
        <dbReference type="EMBL" id="KIU17569.1"/>
    </source>
</evidence>
<dbReference type="AlphaFoldDB" id="A0A0D1JY81"/>
<protein>
    <recommendedName>
        <fullName evidence="3">DUF3298 domain-containing protein</fullName>
    </recommendedName>
</protein>
<dbReference type="Proteomes" id="UP000032221">
    <property type="component" value="Unassembled WGS sequence"/>
</dbReference>
<keyword evidence="2" id="KW-1185">Reference proteome</keyword>
<sequence>MLALTLAVPSTAVADTGTSGGATYTVTTTTIDLGDGWHVNVGQLAGGNDAVATVFNAASLASGRTMAAMLDGDEVLRDHATFDSTPTVSFRPTAVSQVLHGAYYHQGGAHPLDYVTTIVIDTRTAAPITLGDLFTDTQAGLNRLSEQTKEIWPTVYGGPMGDGPGNAPVEKNFHNWIPTAAGLEIHFEDYQFAHGQPVITVPWSQLTGLLAPVMQVLAQ</sequence>
<name>A0A0D1JY81_9MYCO</name>
<gene>
    <name evidence="1" type="ORF">TL10_07510</name>
</gene>
<dbReference type="PATRIC" id="fig|280871.6.peg.1554"/>
<evidence type="ECO:0008006" key="3">
    <source>
        <dbReference type="Google" id="ProtNLM"/>
    </source>
</evidence>
<comment type="caution">
    <text evidence="1">The sequence shown here is derived from an EMBL/GenBank/DDBJ whole genome shotgun (WGS) entry which is preliminary data.</text>
</comment>
<organism evidence="1 2">
    <name type="scientific">Mycolicibacterium llatzerense</name>
    <dbReference type="NCBI Taxonomy" id="280871"/>
    <lineage>
        <taxon>Bacteria</taxon>
        <taxon>Bacillati</taxon>
        <taxon>Actinomycetota</taxon>
        <taxon>Actinomycetes</taxon>
        <taxon>Mycobacteriales</taxon>
        <taxon>Mycobacteriaceae</taxon>
        <taxon>Mycolicibacterium</taxon>
    </lineage>
</organism>
<dbReference type="InterPro" id="IPR037126">
    <property type="entry name" value="PdaC/RsiV-like_sf"/>
</dbReference>
<dbReference type="STRING" id="280871.TL10_07510"/>
<reference evidence="1 2" key="1">
    <citation type="submission" date="2015-01" db="EMBL/GenBank/DDBJ databases">
        <title>Genome sequence of Mycobacterium llatzerense and Mycobacterium immunogenum recovered from brain abscess.</title>
        <authorList>
            <person name="Greninger A.L."/>
            <person name="Langelier C."/>
            <person name="Cunningham G."/>
            <person name="Chiu C.Y."/>
            <person name="Miller S."/>
        </authorList>
    </citation>
    <scope>NUCLEOTIDE SEQUENCE [LARGE SCALE GENOMIC DNA]</scope>
    <source>
        <strain evidence="1 2">CLUC14</strain>
    </source>
</reference>
<evidence type="ECO:0000313" key="2">
    <source>
        <dbReference type="Proteomes" id="UP000032221"/>
    </source>
</evidence>
<dbReference type="Gene3D" id="3.90.640.20">
    <property type="entry name" value="Heat-shock cognate protein, ATPase"/>
    <property type="match status" value="1"/>
</dbReference>
<dbReference type="EMBL" id="JXST01000008">
    <property type="protein sequence ID" value="KIU17569.1"/>
    <property type="molecule type" value="Genomic_DNA"/>
</dbReference>